<keyword evidence="3" id="KW-1133">Transmembrane helix</keyword>
<comment type="subcellular location">
    <subcellularLocation>
        <location evidence="1">Membrane</location>
        <topology evidence="1">Multi-pass membrane protein</topology>
    </subcellularLocation>
</comment>
<feature type="transmembrane region" description="Helical" evidence="3">
    <location>
        <begin position="94"/>
        <end position="113"/>
    </location>
</feature>
<dbReference type="Gene3D" id="2.70.150.10">
    <property type="entry name" value="Calcium-transporting ATPase, cytoplasmic transduction domain A"/>
    <property type="match status" value="1"/>
</dbReference>
<dbReference type="PANTHER" id="PTHR48085:SF5">
    <property type="entry name" value="CADMIUM_ZINC-TRANSPORTING ATPASE HMA4-RELATED"/>
    <property type="match status" value="1"/>
</dbReference>
<keyword evidence="3" id="KW-0812">Transmembrane</keyword>
<dbReference type="PANTHER" id="PTHR48085">
    <property type="entry name" value="CADMIUM/ZINC-TRANSPORTING ATPASE HMA2-RELATED"/>
    <property type="match status" value="1"/>
</dbReference>
<dbReference type="SUPFAM" id="SSF81653">
    <property type="entry name" value="Calcium ATPase, transduction domain A"/>
    <property type="match status" value="1"/>
</dbReference>
<evidence type="ECO:0000313" key="6">
    <source>
        <dbReference type="Proteomes" id="UP000182227"/>
    </source>
</evidence>
<evidence type="ECO:0000256" key="3">
    <source>
        <dbReference type="SAM" id="Phobius"/>
    </source>
</evidence>
<dbReference type="GO" id="GO:0016020">
    <property type="term" value="C:membrane"/>
    <property type="evidence" value="ECO:0007669"/>
    <property type="project" value="TreeGrafter"/>
</dbReference>
<gene>
    <name evidence="5" type="ORF">BN970_06940</name>
</gene>
<evidence type="ECO:0000256" key="1">
    <source>
        <dbReference type="ARBA" id="ARBA00004141"/>
    </source>
</evidence>
<dbReference type="AlphaFoldDB" id="A0A0U1DYL5"/>
<reference evidence="5 6" key="1">
    <citation type="submission" date="2015-03" db="EMBL/GenBank/DDBJ databases">
        <authorList>
            <person name="Murphy D."/>
        </authorList>
    </citation>
    <scope>NUCLEOTIDE SEQUENCE [LARGE SCALE GENOMIC DNA]</scope>
    <source>
        <strain evidence="5 6">D16</strain>
    </source>
</reference>
<proteinExistence type="inferred from homology"/>
<evidence type="ECO:0000313" key="5">
    <source>
        <dbReference type="EMBL" id="CQD25142.1"/>
    </source>
</evidence>
<keyword evidence="3" id="KW-0472">Membrane</keyword>
<dbReference type="EMBL" id="CTEF01000009">
    <property type="protein sequence ID" value="CQD25142.1"/>
    <property type="molecule type" value="Genomic_DNA"/>
</dbReference>
<accession>A0A0U1DYL5</accession>
<dbReference type="GO" id="GO:0015086">
    <property type="term" value="F:cadmium ion transmembrane transporter activity"/>
    <property type="evidence" value="ECO:0007669"/>
    <property type="project" value="TreeGrafter"/>
</dbReference>
<dbReference type="Proteomes" id="UP000182227">
    <property type="component" value="Unassembled WGS sequence"/>
</dbReference>
<organism evidence="5 6">
    <name type="scientific">Mycolicibacterium conceptionense</name>
    <dbReference type="NCBI Taxonomy" id="451644"/>
    <lineage>
        <taxon>Bacteria</taxon>
        <taxon>Bacillati</taxon>
        <taxon>Actinomycetota</taxon>
        <taxon>Actinomycetes</taxon>
        <taxon>Mycobacteriales</taxon>
        <taxon>Mycobacteriaceae</taxon>
        <taxon>Mycolicibacterium</taxon>
    </lineage>
</organism>
<name>A0A0U1DYL5_9MYCO</name>
<protein>
    <submittedName>
        <fullName evidence="5">Heavy metal translocating P-type ATPase</fullName>
    </submittedName>
</protein>
<comment type="similarity">
    <text evidence="2">Belongs to the cation transport ATPase (P-type) (TC 3.A.3) family. Type IB subfamily.</text>
</comment>
<dbReference type="InterPro" id="IPR059000">
    <property type="entry name" value="ATPase_P-type_domA"/>
</dbReference>
<sequence length="139" mass="14495" precursor="true">MVVRPGERAATDGTVTSGRTSLDLSAITGESVPVEAGPGSDVHAGAINGGGAIEVAVSALAADSSLARIVHIVEEAQERKGAGQRLADRIARPLVPAIVVLAAAIAGLGALLGDPMLWLQRAWWCWSQPPRARWRSRCR</sequence>
<dbReference type="Pfam" id="PF00122">
    <property type="entry name" value="E1-E2_ATPase"/>
    <property type="match status" value="1"/>
</dbReference>
<dbReference type="InterPro" id="IPR051014">
    <property type="entry name" value="Cation_Transport_ATPase_IB"/>
</dbReference>
<evidence type="ECO:0000256" key="2">
    <source>
        <dbReference type="ARBA" id="ARBA00006024"/>
    </source>
</evidence>
<evidence type="ECO:0000259" key="4">
    <source>
        <dbReference type="Pfam" id="PF00122"/>
    </source>
</evidence>
<dbReference type="InterPro" id="IPR008250">
    <property type="entry name" value="ATPase_P-typ_transduc_dom_A_sf"/>
</dbReference>
<feature type="domain" description="P-type ATPase A" evidence="4">
    <location>
        <begin position="2"/>
        <end position="74"/>
    </location>
</feature>